<dbReference type="EMBL" id="CP011144">
    <property type="protein sequence ID" value="AKC86567.1"/>
    <property type="molecule type" value="Genomic_DNA"/>
</dbReference>
<evidence type="ECO:0000313" key="1">
    <source>
        <dbReference type="EMBL" id="AKC86567.1"/>
    </source>
</evidence>
<name>A0A0E3Z349_9GAMM</name>
<evidence type="ECO:0000313" key="2">
    <source>
        <dbReference type="Proteomes" id="UP000033067"/>
    </source>
</evidence>
<dbReference type="Pfam" id="PF08002">
    <property type="entry name" value="DUF1697"/>
    <property type="match status" value="1"/>
</dbReference>
<dbReference type="RefSeq" id="WP_052631477.1">
    <property type="nucleotide sequence ID" value="NZ_CP011144.1"/>
</dbReference>
<reference evidence="1 2" key="1">
    <citation type="journal article" date="2015" name="Genome Announc.">
        <title>Complete Genome Sequence of Pseudoxanthomonas suwonensis Strain J1, a Cellulose-Degrading Bacterium Isolated from Leaf- and Wood-Enriched Soil.</title>
        <authorList>
            <person name="Hou L."/>
            <person name="Jiang J."/>
            <person name="Xu Z."/>
            <person name="Zhou Y."/>
            <person name="Leung F.C."/>
        </authorList>
    </citation>
    <scope>NUCLEOTIDE SEQUENCE [LARGE SCALE GENOMIC DNA]</scope>
    <source>
        <strain evidence="1 2">J1</strain>
    </source>
</reference>
<keyword evidence="2" id="KW-1185">Reference proteome</keyword>
<proteinExistence type="predicted"/>
<protein>
    <recommendedName>
        <fullName evidence="3">DUF1697 domain-containing protein</fullName>
    </recommendedName>
</protein>
<accession>A0A0E3Z349</accession>
<sequence length="188" mass="19614">MPAYAALLRAVNVGGTGKLPMSELQAMCEAEGYAGVRTYIASGNVVFHAGLGEAQVKAALERRLQAYAGKPVRVLVRTAAELARILAANPFPDQAPNRTVAIFLDHAPPADALAAVSQQKDEQLALGEREIYVAYGAGMADSRLRIPAGDAGTARNMNTVARLAAMAAALDADPPAPSPRPARARRSG</sequence>
<dbReference type="Proteomes" id="UP000033067">
    <property type="component" value="Chromosome"/>
</dbReference>
<evidence type="ECO:0008006" key="3">
    <source>
        <dbReference type="Google" id="ProtNLM"/>
    </source>
</evidence>
<dbReference type="PANTHER" id="PTHR36439">
    <property type="entry name" value="BLL4334 PROTEIN"/>
    <property type="match status" value="1"/>
</dbReference>
<dbReference type="AlphaFoldDB" id="A0A0E3Z349"/>
<dbReference type="PANTHER" id="PTHR36439:SF1">
    <property type="entry name" value="DUF1697 DOMAIN-CONTAINING PROTEIN"/>
    <property type="match status" value="1"/>
</dbReference>
<dbReference type="SUPFAM" id="SSF160379">
    <property type="entry name" value="SP0830-like"/>
    <property type="match status" value="1"/>
</dbReference>
<organism evidence="1 2">
    <name type="scientific">Pseudoxanthomonas suwonensis</name>
    <dbReference type="NCBI Taxonomy" id="314722"/>
    <lineage>
        <taxon>Bacteria</taxon>
        <taxon>Pseudomonadati</taxon>
        <taxon>Pseudomonadota</taxon>
        <taxon>Gammaproteobacteria</taxon>
        <taxon>Lysobacterales</taxon>
        <taxon>Lysobacteraceae</taxon>
        <taxon>Pseudoxanthomonas</taxon>
    </lineage>
</organism>
<dbReference type="PIRSF" id="PIRSF008502">
    <property type="entry name" value="UCP008502"/>
    <property type="match status" value="1"/>
</dbReference>
<dbReference type="OrthoDB" id="9806494at2"/>
<dbReference type="KEGG" id="psuw:WQ53_07085"/>
<dbReference type="InterPro" id="IPR012545">
    <property type="entry name" value="DUF1697"/>
</dbReference>
<dbReference type="PATRIC" id="fig|314722.6.peg.1518"/>
<dbReference type="Gene3D" id="3.30.70.1280">
    <property type="entry name" value="SP0830-like domains"/>
    <property type="match status" value="1"/>
</dbReference>
<gene>
    <name evidence="1" type="ORF">WQ53_07085</name>
</gene>